<evidence type="ECO:0000256" key="11">
    <source>
        <dbReference type="ARBA" id="ARBA00023136"/>
    </source>
</evidence>
<evidence type="ECO:0000256" key="13">
    <source>
        <dbReference type="ARBA" id="ARBA00023264"/>
    </source>
</evidence>
<keyword evidence="7 16" id="KW-0808">Transferase</keyword>
<protein>
    <recommendedName>
        <fullName evidence="5">CDP-diacylglycerol--glycerol-3-phosphate 3-phosphatidyltransferase</fullName>
        <ecNumber evidence="4">2.7.8.5</ecNumber>
    </recommendedName>
</protein>
<evidence type="ECO:0000256" key="3">
    <source>
        <dbReference type="ARBA" id="ARBA00010441"/>
    </source>
</evidence>
<feature type="transmembrane region" description="Helical" evidence="15">
    <location>
        <begin position="155"/>
        <end position="175"/>
    </location>
</feature>
<dbReference type="InterPro" id="IPR043130">
    <property type="entry name" value="CDP-OH_PTrfase_TM_dom"/>
</dbReference>
<dbReference type="PANTHER" id="PTHR14269">
    <property type="entry name" value="CDP-DIACYLGLYCEROL--GLYCEROL-3-PHOSPHATE 3-PHOSPHATIDYLTRANSFERASE-RELATED"/>
    <property type="match status" value="1"/>
</dbReference>
<dbReference type="EMBL" id="PVLF01000002">
    <property type="protein sequence ID" value="PRH83425.1"/>
    <property type="molecule type" value="Genomic_DNA"/>
</dbReference>
<dbReference type="AlphaFoldDB" id="A0A2P6MBQ4"/>
<comment type="catalytic activity">
    <reaction evidence="14">
        <text>a CDP-1,2-diacyl-sn-glycerol + sn-glycerol 3-phosphate = a 1,2-diacyl-sn-glycero-3-phospho-(1'-sn-glycero-3'-phosphate) + CMP + H(+)</text>
        <dbReference type="Rhea" id="RHEA:12593"/>
        <dbReference type="ChEBI" id="CHEBI:15378"/>
        <dbReference type="ChEBI" id="CHEBI:57597"/>
        <dbReference type="ChEBI" id="CHEBI:58332"/>
        <dbReference type="ChEBI" id="CHEBI:60110"/>
        <dbReference type="ChEBI" id="CHEBI:60377"/>
        <dbReference type="EC" id="2.7.8.5"/>
    </reaction>
</comment>
<keyword evidence="13" id="KW-1208">Phospholipid metabolism</keyword>
<evidence type="ECO:0000256" key="9">
    <source>
        <dbReference type="ARBA" id="ARBA00022989"/>
    </source>
</evidence>
<gene>
    <name evidence="16" type="ORF">C6N40_01890</name>
</gene>
<keyword evidence="11 15" id="KW-0472">Membrane</keyword>
<dbReference type="EC" id="2.7.8.5" evidence="4"/>
<dbReference type="PIRSF" id="PIRSF000847">
    <property type="entry name" value="Phos_ph_gly_syn"/>
    <property type="match status" value="1"/>
</dbReference>
<evidence type="ECO:0000256" key="4">
    <source>
        <dbReference type="ARBA" id="ARBA00013170"/>
    </source>
</evidence>
<comment type="caution">
    <text evidence="16">The sequence shown here is derived from an EMBL/GenBank/DDBJ whole genome shotgun (WGS) entry which is preliminary data.</text>
</comment>
<feature type="transmembrane region" description="Helical" evidence="15">
    <location>
        <begin position="89"/>
        <end position="109"/>
    </location>
</feature>
<dbReference type="Gene3D" id="1.20.120.1760">
    <property type="match status" value="1"/>
</dbReference>
<dbReference type="GO" id="GO:0016020">
    <property type="term" value="C:membrane"/>
    <property type="evidence" value="ECO:0007669"/>
    <property type="project" value="UniProtKB-SubCell"/>
</dbReference>
<dbReference type="OrthoDB" id="9796672at2"/>
<keyword evidence="17" id="KW-1185">Reference proteome</keyword>
<comment type="pathway">
    <text evidence="2">Phospholipid metabolism; phosphatidylglycerol biosynthesis; phosphatidylglycerol from CDP-diacylglycerol: step 1/2.</text>
</comment>
<keyword evidence="9 15" id="KW-1133">Transmembrane helix</keyword>
<evidence type="ECO:0000256" key="12">
    <source>
        <dbReference type="ARBA" id="ARBA00023209"/>
    </source>
</evidence>
<comment type="similarity">
    <text evidence="3">Belongs to the CDP-alcohol phosphatidyltransferase class-I family.</text>
</comment>
<comment type="subcellular location">
    <subcellularLocation>
        <location evidence="1">Membrane</location>
        <topology evidence="1">Multi-pass membrane protein</topology>
    </subcellularLocation>
</comment>
<organism evidence="16 17">
    <name type="scientific">Arenimonas caeni</name>
    <dbReference type="NCBI Taxonomy" id="2058085"/>
    <lineage>
        <taxon>Bacteria</taxon>
        <taxon>Pseudomonadati</taxon>
        <taxon>Pseudomonadota</taxon>
        <taxon>Gammaproteobacteria</taxon>
        <taxon>Lysobacterales</taxon>
        <taxon>Lysobacteraceae</taxon>
        <taxon>Arenimonas</taxon>
    </lineage>
</organism>
<keyword evidence="12" id="KW-0594">Phospholipid biosynthesis</keyword>
<keyword evidence="10" id="KW-0443">Lipid metabolism</keyword>
<dbReference type="InterPro" id="IPR004570">
    <property type="entry name" value="Phosphatidylglycerol_P_synth"/>
</dbReference>
<evidence type="ECO:0000256" key="5">
    <source>
        <dbReference type="ARBA" id="ARBA00014944"/>
    </source>
</evidence>
<evidence type="ECO:0000256" key="2">
    <source>
        <dbReference type="ARBA" id="ARBA00005042"/>
    </source>
</evidence>
<dbReference type="InterPro" id="IPR050324">
    <property type="entry name" value="CDP-alcohol_PTase-I"/>
</dbReference>
<dbReference type="GO" id="GO:0032049">
    <property type="term" value="P:cardiolipin biosynthetic process"/>
    <property type="evidence" value="ECO:0007669"/>
    <property type="project" value="TreeGrafter"/>
</dbReference>
<dbReference type="InterPro" id="IPR000462">
    <property type="entry name" value="CDP-OH_P_trans"/>
</dbReference>
<evidence type="ECO:0000256" key="1">
    <source>
        <dbReference type="ARBA" id="ARBA00004141"/>
    </source>
</evidence>
<evidence type="ECO:0000256" key="14">
    <source>
        <dbReference type="ARBA" id="ARBA00048586"/>
    </source>
</evidence>
<evidence type="ECO:0000313" key="16">
    <source>
        <dbReference type="EMBL" id="PRH83425.1"/>
    </source>
</evidence>
<name>A0A2P6MBQ4_9GAMM</name>
<dbReference type="GO" id="GO:0008444">
    <property type="term" value="F:CDP-diacylglycerol-glycerol-3-phosphate 3-phosphatidyltransferase activity"/>
    <property type="evidence" value="ECO:0007669"/>
    <property type="project" value="UniProtKB-EC"/>
</dbReference>
<evidence type="ECO:0000256" key="7">
    <source>
        <dbReference type="ARBA" id="ARBA00022679"/>
    </source>
</evidence>
<proteinExistence type="inferred from homology"/>
<dbReference type="RefSeq" id="WP_106989304.1">
    <property type="nucleotide sequence ID" value="NZ_KZ679084.1"/>
</dbReference>
<dbReference type="Proteomes" id="UP000241736">
    <property type="component" value="Unassembled WGS sequence"/>
</dbReference>
<sequence length="186" mass="20407">MNLRHLPNTLTGLRLVLAPVLPALLWAGHYRAALWLALVAGLSDALDGLLAKRFGWQSRLGSLLDPVADKLMLGCAFFGLWLVQALPTWLLGLVLARDLVILAGALAWWKLAGPYDGRPTWLGKATTVAQIGLVLACLVDLAWVEVPLRWRIEGIWAVALLTFLSGVDYVVRYGVKAWQHTRKPAA</sequence>
<keyword evidence="8 15" id="KW-0812">Transmembrane</keyword>
<evidence type="ECO:0000256" key="15">
    <source>
        <dbReference type="SAM" id="Phobius"/>
    </source>
</evidence>
<feature type="transmembrane region" description="Helical" evidence="15">
    <location>
        <begin position="121"/>
        <end position="143"/>
    </location>
</feature>
<dbReference type="GO" id="GO:0043337">
    <property type="term" value="F:cardiolipin synthase (CMP-forming)"/>
    <property type="evidence" value="ECO:0007669"/>
    <property type="project" value="TreeGrafter"/>
</dbReference>
<accession>A0A2P6MBQ4</accession>
<evidence type="ECO:0000313" key="17">
    <source>
        <dbReference type="Proteomes" id="UP000241736"/>
    </source>
</evidence>
<evidence type="ECO:0000256" key="6">
    <source>
        <dbReference type="ARBA" id="ARBA00022516"/>
    </source>
</evidence>
<dbReference type="Pfam" id="PF01066">
    <property type="entry name" value="CDP-OH_P_transf"/>
    <property type="match status" value="1"/>
</dbReference>
<reference evidence="16 17" key="1">
    <citation type="submission" date="2018-03" db="EMBL/GenBank/DDBJ databases">
        <title>Arenimonas caeni sp. nov., isolated from activated sludge.</title>
        <authorList>
            <person name="Liu H."/>
        </authorList>
    </citation>
    <scope>NUCLEOTIDE SEQUENCE [LARGE SCALE GENOMIC DNA]</scope>
    <source>
        <strain evidence="17">z29</strain>
    </source>
</reference>
<dbReference type="PANTHER" id="PTHR14269:SF60">
    <property type="entry name" value="CARDIOLIPIN SYNTHASE (CMP-FORMING)"/>
    <property type="match status" value="1"/>
</dbReference>
<evidence type="ECO:0000256" key="10">
    <source>
        <dbReference type="ARBA" id="ARBA00023098"/>
    </source>
</evidence>
<keyword evidence="6" id="KW-0444">Lipid biosynthesis</keyword>
<evidence type="ECO:0000256" key="8">
    <source>
        <dbReference type="ARBA" id="ARBA00022692"/>
    </source>
</evidence>